<evidence type="ECO:0000313" key="4">
    <source>
        <dbReference type="EMBL" id="OZI77237.1"/>
    </source>
</evidence>
<dbReference type="InterPro" id="IPR010621">
    <property type="entry name" value="DUF1214"/>
</dbReference>
<sequence>MRCLNAALLALAALAAPVPGRAQPPAAPPAMAATAELPRLALDAYVYLYPLVSMDLARRQAVSAKTAGQPGHAPANHFWLQRGEASTGAWPHADMQQMNAWLDLDAGPVVISVPPTQGRLYTLTLHDLWGDAFAVVGKRSTGTGRGNYAVVPPGWPTPLPPGMQRIDAPTGHVWLTGLLQAGEPGETQQLQDAFILTPLQDWNRGAQSVQVKSDPTLDAVTPPKQLLARMPAEVFFAYAADLLRRTPAHDTDQPMAARLRRLGIVPGQQFDFARQDNSVQQALRRAAREGPAYLAALDQAPQAAIGGWVAERQAMGAYGAAYLKRAQMALRQPGAELPEDVLAWRLVSDAAGRPIDAATRYVLRFEPDALPPGDAFWALAAFDAQGQPLTSPYRRHSVGDRDPLRFNPDGSLELYLQADPPPEADRANWLPLSGEDLRIVLRVYLPAAAALDGHWNPPPLAAEPAAAAPQGAAAAQ</sequence>
<keyword evidence="5" id="KW-1185">Reference proteome</keyword>
<dbReference type="OrthoDB" id="104565at2"/>
<dbReference type="AlphaFoldDB" id="A0A261VTT7"/>
<dbReference type="Pfam" id="PF06863">
    <property type="entry name" value="DUF1254"/>
    <property type="match status" value="1"/>
</dbReference>
<feature type="signal peptide" evidence="1">
    <location>
        <begin position="1"/>
        <end position="22"/>
    </location>
</feature>
<dbReference type="Gene3D" id="1.10.3360.10">
    <property type="entry name" value="VPA0735-like domain"/>
    <property type="match status" value="1"/>
</dbReference>
<evidence type="ECO:0000256" key="1">
    <source>
        <dbReference type="SAM" id="SignalP"/>
    </source>
</evidence>
<keyword evidence="1" id="KW-0732">Signal</keyword>
<dbReference type="Proteomes" id="UP000216429">
    <property type="component" value="Unassembled WGS sequence"/>
</dbReference>
<dbReference type="InterPro" id="IPR010679">
    <property type="entry name" value="DUF1254"/>
</dbReference>
<proteinExistence type="predicted"/>
<dbReference type="Gene3D" id="2.60.40.1610">
    <property type="entry name" value="Domain of unknown function DUF1254"/>
    <property type="match status" value="1"/>
</dbReference>
<evidence type="ECO:0000259" key="2">
    <source>
        <dbReference type="Pfam" id="PF06742"/>
    </source>
</evidence>
<evidence type="ECO:0000259" key="3">
    <source>
        <dbReference type="Pfam" id="PF06863"/>
    </source>
</evidence>
<dbReference type="EMBL" id="NEVU01000001">
    <property type="protein sequence ID" value="OZI77237.1"/>
    <property type="molecule type" value="Genomic_DNA"/>
</dbReference>
<comment type="caution">
    <text evidence="4">The sequence shown here is derived from an EMBL/GenBank/DDBJ whole genome shotgun (WGS) entry which is preliminary data.</text>
</comment>
<feature type="domain" description="DUF1254" evidence="3">
    <location>
        <begin position="76"/>
        <end position="198"/>
    </location>
</feature>
<dbReference type="Pfam" id="PF06742">
    <property type="entry name" value="DUF1214"/>
    <property type="match status" value="1"/>
</dbReference>
<dbReference type="InterPro" id="IPR037049">
    <property type="entry name" value="DUF1214_C_sf"/>
</dbReference>
<dbReference type="RefSeq" id="WP_094809711.1">
    <property type="nucleotide sequence ID" value="NZ_NEVU01000001.1"/>
</dbReference>
<gene>
    <name evidence="4" type="ORF">CAL22_01410</name>
</gene>
<protein>
    <recommendedName>
        <fullName evidence="6">DUF1254 domain-containing protein</fullName>
    </recommendedName>
</protein>
<feature type="chain" id="PRO_5013057142" description="DUF1254 domain-containing protein" evidence="1">
    <location>
        <begin position="23"/>
        <end position="476"/>
    </location>
</feature>
<dbReference type="PANTHER" id="PTHR36509:SF2">
    <property type="entry name" value="BLL3101 PROTEIN"/>
    <property type="match status" value="1"/>
</dbReference>
<evidence type="ECO:0008006" key="6">
    <source>
        <dbReference type="Google" id="ProtNLM"/>
    </source>
</evidence>
<dbReference type="InterPro" id="IPR037050">
    <property type="entry name" value="DUF1254_sf"/>
</dbReference>
<organism evidence="4 5">
    <name type="scientific">Bordetella genomosp. 12</name>
    <dbReference type="NCBI Taxonomy" id="463035"/>
    <lineage>
        <taxon>Bacteria</taxon>
        <taxon>Pseudomonadati</taxon>
        <taxon>Pseudomonadota</taxon>
        <taxon>Betaproteobacteria</taxon>
        <taxon>Burkholderiales</taxon>
        <taxon>Alcaligenaceae</taxon>
        <taxon>Bordetella</taxon>
    </lineage>
</organism>
<evidence type="ECO:0000313" key="5">
    <source>
        <dbReference type="Proteomes" id="UP000216429"/>
    </source>
</evidence>
<dbReference type="PANTHER" id="PTHR36509">
    <property type="entry name" value="BLL3101 PROTEIN"/>
    <property type="match status" value="1"/>
</dbReference>
<dbReference type="Gene3D" id="2.60.120.600">
    <property type="entry name" value="Domain of unknown function DUF1214, C-terminal domain"/>
    <property type="match status" value="1"/>
</dbReference>
<feature type="domain" description="DUF1214" evidence="2">
    <location>
        <begin position="345"/>
        <end position="447"/>
    </location>
</feature>
<reference evidence="5" key="1">
    <citation type="submission" date="2017-05" db="EMBL/GenBank/DDBJ databases">
        <title>Complete and WGS of Bordetella genogroups.</title>
        <authorList>
            <person name="Spilker T."/>
            <person name="Lipuma J."/>
        </authorList>
    </citation>
    <scope>NUCLEOTIDE SEQUENCE [LARGE SCALE GENOMIC DNA]</scope>
    <source>
        <strain evidence="5">AU6712</strain>
    </source>
</reference>
<accession>A0A261VTT7</accession>
<dbReference type="SUPFAM" id="SSF160935">
    <property type="entry name" value="VPA0735-like"/>
    <property type="match status" value="1"/>
</dbReference>
<name>A0A261VTT7_9BORD</name>